<dbReference type="SUPFAM" id="SSF88659">
    <property type="entry name" value="Sigma3 and sigma4 domains of RNA polymerase sigma factors"/>
    <property type="match status" value="1"/>
</dbReference>
<gene>
    <name evidence="7" type="ORF">FSZ17_03135</name>
</gene>
<dbReference type="NCBIfam" id="TIGR02937">
    <property type="entry name" value="sigma70-ECF"/>
    <property type="match status" value="1"/>
</dbReference>
<accession>A0A5B8ZA24</accession>
<evidence type="ECO:0000313" key="7">
    <source>
        <dbReference type="EMBL" id="QED49985.1"/>
    </source>
</evidence>
<dbReference type="RefSeq" id="WP_057775747.1">
    <property type="nucleotide sequence ID" value="NZ_CP042593.1"/>
</dbReference>
<dbReference type="GO" id="GO:0016987">
    <property type="term" value="F:sigma factor activity"/>
    <property type="evidence" value="ECO:0007669"/>
    <property type="project" value="UniProtKB-KW"/>
</dbReference>
<dbReference type="GO" id="GO:0003677">
    <property type="term" value="F:DNA binding"/>
    <property type="evidence" value="ECO:0007669"/>
    <property type="project" value="InterPro"/>
</dbReference>
<evidence type="ECO:0000256" key="3">
    <source>
        <dbReference type="ARBA" id="ARBA00023082"/>
    </source>
</evidence>
<dbReference type="AlphaFoldDB" id="A0A5B8ZA24"/>
<dbReference type="InterPro" id="IPR007627">
    <property type="entry name" value="RNA_pol_sigma70_r2"/>
</dbReference>
<dbReference type="Gene3D" id="1.10.1740.10">
    <property type="match status" value="1"/>
</dbReference>
<dbReference type="InterPro" id="IPR014284">
    <property type="entry name" value="RNA_pol_sigma-70_dom"/>
</dbReference>
<dbReference type="InterPro" id="IPR036388">
    <property type="entry name" value="WH-like_DNA-bd_sf"/>
</dbReference>
<organism evidence="7 8">
    <name type="scientific">Cytobacillus dafuensis</name>
    <name type="common">Bacillus dafuensis</name>
    <dbReference type="NCBI Taxonomy" id="1742359"/>
    <lineage>
        <taxon>Bacteria</taxon>
        <taxon>Bacillati</taxon>
        <taxon>Bacillota</taxon>
        <taxon>Bacilli</taxon>
        <taxon>Bacillales</taxon>
        <taxon>Bacillaceae</taxon>
        <taxon>Cytobacillus</taxon>
    </lineage>
</organism>
<sequence>MRVVKEEDEEAFGQLYTLLKPSLFSFLFRYTRDEQLSADLVQDAFMKLHRYKNNFHPDKGSVKTYLFQIAYSLMITKLNRRKKWRSLIPFLIPQSSEEAINSADRITIREAIMKLPENHRAVILLSYYHDMPHAEIAEIIGIPVGTVKSRLHHSLKALRKYLEVEEDEQRKSE</sequence>
<dbReference type="Proteomes" id="UP000321555">
    <property type="component" value="Chromosome"/>
</dbReference>
<dbReference type="STRING" id="1742359.GCA_001439625_04467"/>
<keyword evidence="3" id="KW-0731">Sigma factor</keyword>
<evidence type="ECO:0000259" key="5">
    <source>
        <dbReference type="Pfam" id="PF04542"/>
    </source>
</evidence>
<feature type="domain" description="RNA polymerase sigma factor 70 region 4 type 2" evidence="6">
    <location>
        <begin position="108"/>
        <end position="158"/>
    </location>
</feature>
<keyword evidence="4" id="KW-0804">Transcription</keyword>
<evidence type="ECO:0000313" key="8">
    <source>
        <dbReference type="Proteomes" id="UP000321555"/>
    </source>
</evidence>
<evidence type="ECO:0000259" key="6">
    <source>
        <dbReference type="Pfam" id="PF08281"/>
    </source>
</evidence>
<dbReference type="SUPFAM" id="SSF88946">
    <property type="entry name" value="Sigma2 domain of RNA polymerase sigma factors"/>
    <property type="match status" value="1"/>
</dbReference>
<dbReference type="InterPro" id="IPR013325">
    <property type="entry name" value="RNA_pol_sigma_r2"/>
</dbReference>
<feature type="domain" description="RNA polymerase sigma-70 region 2" evidence="5">
    <location>
        <begin position="15"/>
        <end position="82"/>
    </location>
</feature>
<dbReference type="PANTHER" id="PTHR43133">
    <property type="entry name" value="RNA POLYMERASE ECF-TYPE SIGMA FACTO"/>
    <property type="match status" value="1"/>
</dbReference>
<proteinExistence type="inferred from homology"/>
<dbReference type="Gene3D" id="1.10.10.10">
    <property type="entry name" value="Winged helix-like DNA-binding domain superfamily/Winged helix DNA-binding domain"/>
    <property type="match status" value="1"/>
</dbReference>
<evidence type="ECO:0000256" key="2">
    <source>
        <dbReference type="ARBA" id="ARBA00023015"/>
    </source>
</evidence>
<dbReference type="InterPro" id="IPR013324">
    <property type="entry name" value="RNA_pol_sigma_r3/r4-like"/>
</dbReference>
<dbReference type="EMBL" id="CP042593">
    <property type="protein sequence ID" value="QED49985.1"/>
    <property type="molecule type" value="Genomic_DNA"/>
</dbReference>
<reference evidence="8" key="1">
    <citation type="submission" date="2019-08" db="EMBL/GenBank/DDBJ databases">
        <authorList>
            <person name="Zheng X."/>
        </authorList>
    </citation>
    <scope>NUCLEOTIDE SEQUENCE [LARGE SCALE GENOMIC DNA]</scope>
    <source>
        <strain evidence="8">FJAT-25496</strain>
    </source>
</reference>
<evidence type="ECO:0000256" key="1">
    <source>
        <dbReference type="ARBA" id="ARBA00010641"/>
    </source>
</evidence>
<dbReference type="Pfam" id="PF08281">
    <property type="entry name" value="Sigma70_r4_2"/>
    <property type="match status" value="1"/>
</dbReference>
<keyword evidence="8" id="KW-1185">Reference proteome</keyword>
<dbReference type="PANTHER" id="PTHR43133:SF62">
    <property type="entry name" value="RNA POLYMERASE SIGMA FACTOR SIGZ"/>
    <property type="match status" value="1"/>
</dbReference>
<name>A0A5B8ZA24_CYTDA</name>
<dbReference type="InterPro" id="IPR039425">
    <property type="entry name" value="RNA_pol_sigma-70-like"/>
</dbReference>
<evidence type="ECO:0000256" key="4">
    <source>
        <dbReference type="ARBA" id="ARBA00023163"/>
    </source>
</evidence>
<dbReference type="OrthoDB" id="3472490at2"/>
<dbReference type="CDD" id="cd06171">
    <property type="entry name" value="Sigma70_r4"/>
    <property type="match status" value="1"/>
</dbReference>
<protein>
    <submittedName>
        <fullName evidence="7">RNA polymerase sigma factor</fullName>
    </submittedName>
</protein>
<dbReference type="Pfam" id="PF04542">
    <property type="entry name" value="Sigma70_r2"/>
    <property type="match status" value="1"/>
</dbReference>
<dbReference type="InterPro" id="IPR013249">
    <property type="entry name" value="RNA_pol_sigma70_r4_t2"/>
</dbReference>
<comment type="similarity">
    <text evidence="1">Belongs to the sigma-70 factor family. ECF subfamily.</text>
</comment>
<dbReference type="GO" id="GO:0006352">
    <property type="term" value="P:DNA-templated transcription initiation"/>
    <property type="evidence" value="ECO:0007669"/>
    <property type="project" value="InterPro"/>
</dbReference>
<dbReference type="KEGG" id="bda:FSZ17_03135"/>
<keyword evidence="2" id="KW-0805">Transcription regulation</keyword>